<keyword evidence="1 2" id="KW-0238">DNA-binding</keyword>
<dbReference type="InterPro" id="IPR001766">
    <property type="entry name" value="Fork_head_dom"/>
</dbReference>
<name>A0A1A9WYE8_9MUSC</name>
<evidence type="ECO:0000256" key="3">
    <source>
        <dbReference type="SAM" id="Phobius"/>
    </source>
</evidence>
<keyword evidence="3" id="KW-1133">Transmembrane helix</keyword>
<dbReference type="EnsemblMetazoa" id="GBRI037207-RA">
    <property type="protein sequence ID" value="GBRI037207-PA"/>
    <property type="gene ID" value="GBRI037207"/>
</dbReference>
<dbReference type="VEuPathDB" id="VectorBase:GBRI037207"/>
<evidence type="ECO:0000256" key="1">
    <source>
        <dbReference type="ARBA" id="ARBA00023125"/>
    </source>
</evidence>
<reference evidence="5" key="2">
    <citation type="submission" date="2020-05" db="UniProtKB">
        <authorList>
            <consortium name="EnsemblMetazoa"/>
        </authorList>
    </citation>
    <scope>IDENTIFICATION</scope>
    <source>
        <strain evidence="5">IAEA</strain>
    </source>
</reference>
<protein>
    <recommendedName>
        <fullName evidence="4">Fork-head domain-containing protein</fullName>
    </recommendedName>
</protein>
<keyword evidence="3" id="KW-0472">Membrane</keyword>
<feature type="transmembrane region" description="Helical" evidence="3">
    <location>
        <begin position="103"/>
        <end position="120"/>
    </location>
</feature>
<dbReference type="AlphaFoldDB" id="A0A1A9WYE8"/>
<dbReference type="GO" id="GO:0000978">
    <property type="term" value="F:RNA polymerase II cis-regulatory region sequence-specific DNA binding"/>
    <property type="evidence" value="ECO:0007669"/>
    <property type="project" value="TreeGrafter"/>
</dbReference>
<evidence type="ECO:0000313" key="6">
    <source>
        <dbReference type="Proteomes" id="UP000091820"/>
    </source>
</evidence>
<dbReference type="Pfam" id="PF00250">
    <property type="entry name" value="Forkhead"/>
    <property type="match status" value="1"/>
</dbReference>
<dbReference type="GO" id="GO:0000981">
    <property type="term" value="F:DNA-binding transcription factor activity, RNA polymerase II-specific"/>
    <property type="evidence" value="ECO:0007669"/>
    <property type="project" value="TreeGrafter"/>
</dbReference>
<feature type="domain" description="Fork-head" evidence="4">
    <location>
        <begin position="19"/>
        <end position="47"/>
    </location>
</feature>
<proteinExistence type="predicted"/>
<dbReference type="PANTHER" id="PTHR45796">
    <property type="entry name" value="FORKHEAD BOX P, ISOFORM C"/>
    <property type="match status" value="1"/>
</dbReference>
<feature type="transmembrane region" description="Helical" evidence="3">
    <location>
        <begin position="61"/>
        <end position="83"/>
    </location>
</feature>
<feature type="DNA-binding region" description="Fork-head" evidence="2">
    <location>
        <begin position="19"/>
        <end position="47"/>
    </location>
</feature>
<reference evidence="6" key="1">
    <citation type="submission" date="2014-03" db="EMBL/GenBank/DDBJ databases">
        <authorList>
            <person name="Aksoy S."/>
            <person name="Warren W."/>
            <person name="Wilson R.K."/>
        </authorList>
    </citation>
    <scope>NUCLEOTIDE SEQUENCE [LARGE SCALE GENOMIC DNA]</scope>
    <source>
        <strain evidence="6">IAEA</strain>
    </source>
</reference>
<keyword evidence="2" id="KW-0539">Nucleus</keyword>
<dbReference type="STRING" id="37001.A0A1A9WYE8"/>
<dbReference type="PANTHER" id="PTHR45796:SF4">
    <property type="entry name" value="FORKHEAD BOX P, ISOFORM C"/>
    <property type="match status" value="1"/>
</dbReference>
<evidence type="ECO:0000256" key="2">
    <source>
        <dbReference type="PROSITE-ProRule" id="PRU00089"/>
    </source>
</evidence>
<evidence type="ECO:0000259" key="4">
    <source>
        <dbReference type="PROSITE" id="PS50039"/>
    </source>
</evidence>
<dbReference type="GO" id="GO:0005634">
    <property type="term" value="C:nucleus"/>
    <property type="evidence" value="ECO:0007669"/>
    <property type="project" value="UniProtKB-SubCell"/>
</dbReference>
<sequence>MYIWNENAKESNRDIIKEKNAVRHNLSLHKCFMRVENVKGAVWTVDEIEFYKRRPQRSTTAVAAAAAAAVFSSSSSTCVSSTGVASANGHLSSINFLYPPLEIVQSLCLSVILVSSYRIYTMETQ</sequence>
<evidence type="ECO:0000313" key="5">
    <source>
        <dbReference type="EnsemblMetazoa" id="GBRI037207-PA"/>
    </source>
</evidence>
<comment type="subcellular location">
    <subcellularLocation>
        <location evidence="2">Nucleus</location>
    </subcellularLocation>
</comment>
<dbReference type="SUPFAM" id="SSF46785">
    <property type="entry name" value="Winged helix' DNA-binding domain"/>
    <property type="match status" value="1"/>
</dbReference>
<dbReference type="Gene3D" id="1.10.10.10">
    <property type="entry name" value="Winged helix-like DNA-binding domain superfamily/Winged helix DNA-binding domain"/>
    <property type="match status" value="1"/>
</dbReference>
<organism evidence="5 6">
    <name type="scientific">Glossina brevipalpis</name>
    <dbReference type="NCBI Taxonomy" id="37001"/>
    <lineage>
        <taxon>Eukaryota</taxon>
        <taxon>Metazoa</taxon>
        <taxon>Ecdysozoa</taxon>
        <taxon>Arthropoda</taxon>
        <taxon>Hexapoda</taxon>
        <taxon>Insecta</taxon>
        <taxon>Pterygota</taxon>
        <taxon>Neoptera</taxon>
        <taxon>Endopterygota</taxon>
        <taxon>Diptera</taxon>
        <taxon>Brachycera</taxon>
        <taxon>Muscomorpha</taxon>
        <taxon>Hippoboscoidea</taxon>
        <taxon>Glossinidae</taxon>
        <taxon>Glossina</taxon>
    </lineage>
</organism>
<accession>A0A1A9WYE8</accession>
<dbReference type="InterPro" id="IPR050998">
    <property type="entry name" value="FOXP"/>
</dbReference>
<keyword evidence="6" id="KW-1185">Reference proteome</keyword>
<dbReference type="Proteomes" id="UP000091820">
    <property type="component" value="Unassembled WGS sequence"/>
</dbReference>
<dbReference type="InterPro" id="IPR036388">
    <property type="entry name" value="WH-like_DNA-bd_sf"/>
</dbReference>
<dbReference type="InterPro" id="IPR036390">
    <property type="entry name" value="WH_DNA-bd_sf"/>
</dbReference>
<keyword evidence="3" id="KW-0812">Transmembrane</keyword>
<dbReference type="PROSITE" id="PS50039">
    <property type="entry name" value="FORK_HEAD_3"/>
    <property type="match status" value="1"/>
</dbReference>